<name>A0A0R2UH01_9GAMM</name>
<accession>A0A0R2UH01</accession>
<dbReference type="Proteomes" id="UP000051213">
    <property type="component" value="Unassembled WGS sequence"/>
</dbReference>
<evidence type="ECO:0000256" key="1">
    <source>
        <dbReference type="ARBA" id="ARBA00005125"/>
    </source>
</evidence>
<dbReference type="EMBL" id="LICA01000046">
    <property type="protein sequence ID" value="KRO96659.1"/>
    <property type="molecule type" value="Genomic_DNA"/>
</dbReference>
<evidence type="ECO:0000259" key="3">
    <source>
        <dbReference type="Pfam" id="PF01370"/>
    </source>
</evidence>
<sequence>MSNLSNLEGQAVLVTGAAGCIGAWTIKLLTEIGAVPVVFDLTDNRQRLELIMDDSQSVTWELGDITDFDRLQAVADKYNVEAIIHLAALQVPFCKADPVGSTKINVIGSTHILELARQRGITRLSYASSIAAQAMGDNDWLATLYGAHKVCTEQMSAVYWQDWGVPSVGIRPAIIYGPGRDQGMSSAPTVAMLAAAVGDAYQIPFSGNISYVHVEDAALRFVTAASKSYGGAYVFDLDGTPADIVQVINLIESEQKGAAISYTGNAMPFPAEPDNLKLNQFLDIPGCRSMAQGVADTMLVFEQAKHRGVDLKKLLDATIRRNP</sequence>
<organism evidence="4 5">
    <name type="scientific">SAR92 bacterium BACL26 MAG-121220-bin70</name>
    <dbReference type="NCBI Taxonomy" id="1655626"/>
    <lineage>
        <taxon>Bacteria</taxon>
        <taxon>Pseudomonadati</taxon>
        <taxon>Pseudomonadota</taxon>
        <taxon>Gammaproteobacteria</taxon>
        <taxon>Cellvibrionales</taxon>
        <taxon>Porticoccaceae</taxon>
        <taxon>SAR92 clade</taxon>
    </lineage>
</organism>
<evidence type="ECO:0000313" key="4">
    <source>
        <dbReference type="EMBL" id="KRO96659.1"/>
    </source>
</evidence>
<dbReference type="InterPro" id="IPR001509">
    <property type="entry name" value="Epimerase_deHydtase"/>
</dbReference>
<dbReference type="SUPFAM" id="SSF51735">
    <property type="entry name" value="NAD(P)-binding Rossmann-fold domains"/>
    <property type="match status" value="1"/>
</dbReference>
<evidence type="ECO:0000313" key="5">
    <source>
        <dbReference type="Proteomes" id="UP000051213"/>
    </source>
</evidence>
<dbReference type="Gene3D" id="3.40.50.720">
    <property type="entry name" value="NAD(P)-binding Rossmann-like Domain"/>
    <property type="match status" value="1"/>
</dbReference>
<dbReference type="PANTHER" id="PTHR43000">
    <property type="entry name" value="DTDP-D-GLUCOSE 4,6-DEHYDRATASE-RELATED"/>
    <property type="match status" value="1"/>
</dbReference>
<comment type="pathway">
    <text evidence="1">Bacterial outer membrane biogenesis; LPS O-antigen biosynthesis.</text>
</comment>
<comment type="similarity">
    <text evidence="2">Belongs to the NAD(P)-dependent epimerase/dehydratase family.</text>
</comment>
<proteinExistence type="inferred from homology"/>
<feature type="domain" description="NAD-dependent epimerase/dehydratase" evidence="3">
    <location>
        <begin position="12"/>
        <end position="227"/>
    </location>
</feature>
<reference evidence="4 5" key="1">
    <citation type="submission" date="2015-10" db="EMBL/GenBank/DDBJ databases">
        <title>Metagenome-Assembled Genomes uncover a global brackish microbiome.</title>
        <authorList>
            <person name="Hugerth L.W."/>
            <person name="Larsson J."/>
            <person name="Alneberg J."/>
            <person name="Lindh M.V."/>
            <person name="Legrand C."/>
            <person name="Pinhassi J."/>
            <person name="Andersson A.F."/>
        </authorList>
    </citation>
    <scope>NUCLEOTIDE SEQUENCE [LARGE SCALE GENOMIC DNA]</scope>
    <source>
        <strain evidence="4">BACL26 MAG-121220-bin70</strain>
    </source>
</reference>
<comment type="caution">
    <text evidence="4">The sequence shown here is derived from an EMBL/GenBank/DDBJ whole genome shotgun (WGS) entry which is preliminary data.</text>
</comment>
<dbReference type="InterPro" id="IPR036291">
    <property type="entry name" value="NAD(P)-bd_dom_sf"/>
</dbReference>
<dbReference type="AlphaFoldDB" id="A0A0R2UH01"/>
<gene>
    <name evidence="4" type="ORF">ABS24_10160</name>
</gene>
<dbReference type="Pfam" id="PF01370">
    <property type="entry name" value="Epimerase"/>
    <property type="match status" value="1"/>
</dbReference>
<evidence type="ECO:0000256" key="2">
    <source>
        <dbReference type="ARBA" id="ARBA00007637"/>
    </source>
</evidence>
<protein>
    <submittedName>
        <fullName evidence="4">NAD-dependent epimerase</fullName>
    </submittedName>
</protein>
<dbReference type="CDD" id="cd08946">
    <property type="entry name" value="SDR_e"/>
    <property type="match status" value="1"/>
</dbReference>